<dbReference type="InterPro" id="IPR029055">
    <property type="entry name" value="Ntn_hydrolases_N"/>
</dbReference>
<dbReference type="EMBL" id="NTFS01000201">
    <property type="protein sequence ID" value="PAX52778.1"/>
    <property type="molecule type" value="Genomic_DNA"/>
</dbReference>
<keyword evidence="3" id="KW-1185">Reference proteome</keyword>
<gene>
    <name evidence="2" type="ORF">CK510_17460</name>
</gene>
<proteinExistence type="predicted"/>
<feature type="domain" description="Glutamine amidotransferase type-2" evidence="1">
    <location>
        <begin position="1"/>
        <end position="67"/>
    </location>
</feature>
<dbReference type="Pfam" id="PF13537">
    <property type="entry name" value="GATase_7"/>
    <property type="match status" value="1"/>
</dbReference>
<evidence type="ECO:0000313" key="3">
    <source>
        <dbReference type="Proteomes" id="UP000218238"/>
    </source>
</evidence>
<comment type="caution">
    <text evidence="2">The sequence shown here is derived from an EMBL/GenBank/DDBJ whole genome shotgun (WGS) entry which is preliminary data.</text>
</comment>
<protein>
    <recommendedName>
        <fullName evidence="1">Glutamine amidotransferase type-2 domain-containing protein</fullName>
    </recommendedName>
</protein>
<accession>A0A2A2TGM2</accession>
<dbReference type="Gene3D" id="3.60.20.10">
    <property type="entry name" value="Glutamine Phosphoribosylpyrophosphate, subunit 1, domain 1"/>
    <property type="match status" value="1"/>
</dbReference>
<name>A0A2A2TGM2_9CYAN</name>
<dbReference type="InterPro" id="IPR017932">
    <property type="entry name" value="GATase_2_dom"/>
</dbReference>
<sequence length="67" mass="7581">MIDAIALRGEVTETYSSQTVLAGNQRLKIIDRESAIQPIFNQVGDKFIVFNGEIFNFQEIKSSLFVE</sequence>
<dbReference type="Proteomes" id="UP000218238">
    <property type="component" value="Unassembled WGS sequence"/>
</dbReference>
<dbReference type="AlphaFoldDB" id="A0A2A2TGM2"/>
<evidence type="ECO:0000259" key="1">
    <source>
        <dbReference type="PROSITE" id="PS51278"/>
    </source>
</evidence>
<evidence type="ECO:0000313" key="2">
    <source>
        <dbReference type="EMBL" id="PAX52778.1"/>
    </source>
</evidence>
<dbReference type="PROSITE" id="PS51278">
    <property type="entry name" value="GATASE_TYPE_2"/>
    <property type="match status" value="1"/>
</dbReference>
<dbReference type="SUPFAM" id="SSF56235">
    <property type="entry name" value="N-terminal nucleophile aminohydrolases (Ntn hydrolases)"/>
    <property type="match status" value="1"/>
</dbReference>
<organism evidence="2 3">
    <name type="scientific">Brunnivagina elsteri CCALA 953</name>
    <dbReference type="NCBI Taxonomy" id="987040"/>
    <lineage>
        <taxon>Bacteria</taxon>
        <taxon>Bacillati</taxon>
        <taxon>Cyanobacteriota</taxon>
        <taxon>Cyanophyceae</taxon>
        <taxon>Nostocales</taxon>
        <taxon>Calotrichaceae</taxon>
        <taxon>Brunnivagina</taxon>
    </lineage>
</organism>
<reference evidence="2 3" key="1">
    <citation type="submission" date="2017-08" db="EMBL/GenBank/DDBJ databases">
        <title>Draft genome sequence of filamentous cyanobacterium Calothrix elsteri CCALA 953.</title>
        <authorList>
            <person name="Gagunashvili A.N."/>
            <person name="Elster J."/>
            <person name="Andresson O.S."/>
        </authorList>
    </citation>
    <scope>NUCLEOTIDE SEQUENCE [LARGE SCALE GENOMIC DNA]</scope>
    <source>
        <strain evidence="2 3">CCALA 953</strain>
    </source>
</reference>